<dbReference type="GO" id="GO:0016853">
    <property type="term" value="F:isomerase activity"/>
    <property type="evidence" value="ECO:0007669"/>
    <property type="project" value="UniProtKB-KW"/>
</dbReference>
<dbReference type="InterPro" id="IPR011060">
    <property type="entry name" value="RibuloseP-bd_barrel"/>
</dbReference>
<dbReference type="NCBIfam" id="TIGR00007">
    <property type="entry name" value="1-(5-phosphoribosyl)-5-[(5-phosphoribosylamino)methylideneamino]imidazole-4-carboxamide isomerase"/>
    <property type="match status" value="1"/>
</dbReference>
<evidence type="ECO:0000256" key="14">
    <source>
        <dbReference type="RuleBase" id="RU003658"/>
    </source>
</evidence>
<evidence type="ECO:0000256" key="13">
    <source>
        <dbReference type="RuleBase" id="RU003657"/>
    </source>
</evidence>
<dbReference type="Proteomes" id="UP000238836">
    <property type="component" value="Unassembled WGS sequence"/>
</dbReference>
<proteinExistence type="inferred from homology"/>
<dbReference type="SUPFAM" id="SSF51366">
    <property type="entry name" value="Ribulose-phoshate binding barrel"/>
    <property type="match status" value="1"/>
</dbReference>
<evidence type="ECO:0000256" key="1">
    <source>
        <dbReference type="ARBA" id="ARBA00000901"/>
    </source>
</evidence>
<keyword evidence="9 12" id="KW-0368">Histidine biosynthesis</keyword>
<organism evidence="15 16">
    <name type="scientific">Laceyella sediminis</name>
    <dbReference type="NCBI Taxonomy" id="573074"/>
    <lineage>
        <taxon>Bacteria</taxon>
        <taxon>Bacillati</taxon>
        <taxon>Bacillota</taxon>
        <taxon>Bacilli</taxon>
        <taxon>Bacillales</taxon>
        <taxon>Thermoactinomycetaceae</taxon>
        <taxon>Laceyella</taxon>
    </lineage>
</organism>
<evidence type="ECO:0000256" key="5">
    <source>
        <dbReference type="ARBA" id="ARBA00012550"/>
    </source>
</evidence>
<comment type="similarity">
    <text evidence="4 12 13">Belongs to the HisA/HisF family.</text>
</comment>
<evidence type="ECO:0000256" key="6">
    <source>
        <dbReference type="ARBA" id="ARBA00018464"/>
    </source>
</evidence>
<comment type="catalytic activity">
    <reaction evidence="1 12 14">
        <text>1-(5-phospho-beta-D-ribosyl)-5-[(5-phospho-beta-D-ribosylamino)methylideneamino]imidazole-4-carboxamide = 5-[(5-phospho-1-deoxy-D-ribulos-1-ylimino)methylamino]-1-(5-phospho-beta-D-ribosyl)imidazole-4-carboxamide</text>
        <dbReference type="Rhea" id="RHEA:15469"/>
        <dbReference type="ChEBI" id="CHEBI:58435"/>
        <dbReference type="ChEBI" id="CHEBI:58525"/>
        <dbReference type="EC" id="5.3.1.16"/>
    </reaction>
</comment>
<keyword evidence="16" id="KW-1185">Reference proteome</keyword>
<keyword evidence="7 12" id="KW-0963">Cytoplasm</keyword>
<dbReference type="RefSeq" id="WP_106341722.1">
    <property type="nucleotide sequence ID" value="NZ_PVTZ01000002.1"/>
</dbReference>
<evidence type="ECO:0000256" key="2">
    <source>
        <dbReference type="ARBA" id="ARBA00004496"/>
    </source>
</evidence>
<evidence type="ECO:0000256" key="10">
    <source>
        <dbReference type="ARBA" id="ARBA00023235"/>
    </source>
</evidence>
<dbReference type="EC" id="5.3.1.16" evidence="5 12"/>
<comment type="pathway">
    <text evidence="3 12 14">Amino-acid biosynthesis; L-histidine biosynthesis; L-histidine from 5-phospho-alpha-D-ribose 1-diphosphate: step 4/9.</text>
</comment>
<dbReference type="InterPro" id="IPR013785">
    <property type="entry name" value="Aldolase_TIM"/>
</dbReference>
<keyword evidence="10 12" id="KW-0413">Isomerase</keyword>
<dbReference type="PANTHER" id="PTHR43090:SF2">
    <property type="entry name" value="1-(5-PHOSPHORIBOSYL)-5-[(5-PHOSPHORIBOSYLAMINO)METHYLIDENEAMINO] IMIDAZOLE-4-CARBOXAMIDE ISOMERASE"/>
    <property type="match status" value="1"/>
</dbReference>
<dbReference type="InterPro" id="IPR006063">
    <property type="entry name" value="HisA_bact_arch"/>
</dbReference>
<keyword evidence="8 12" id="KW-0028">Amino-acid biosynthesis</keyword>
<evidence type="ECO:0000256" key="7">
    <source>
        <dbReference type="ARBA" id="ARBA00022490"/>
    </source>
</evidence>
<dbReference type="CDD" id="cd04732">
    <property type="entry name" value="HisA"/>
    <property type="match status" value="1"/>
</dbReference>
<dbReference type="InterPro" id="IPR023016">
    <property type="entry name" value="HisA/PriA"/>
</dbReference>
<evidence type="ECO:0000313" key="16">
    <source>
        <dbReference type="Proteomes" id="UP000238836"/>
    </source>
</evidence>
<feature type="active site" description="Proton acceptor" evidence="12">
    <location>
        <position position="10"/>
    </location>
</feature>
<sequence length="249" mass="26520">MTFTIYPAIDIRGGKCVRLIQGDYAQETVYGHDPLDVLKRFVDAGATWVHVVDLDAARTGELVNFPLIHELVKQSPIPVQVGGGIRDEASLERLLAAGVARVVIGSAAIEQPAFVKASLRRMGSKIAVGLDARGGMIATHGWLRTQTVTAAELAQEMAEHGAETFIFTDIERDGMLSGTNLTAVRELARATGKAVIASGGVRSLAELNELRECEAEGVTGAIVGKAIYTGAIPLAEAFRVTRGGVRRRC</sequence>
<evidence type="ECO:0000256" key="11">
    <source>
        <dbReference type="ARBA" id="ARBA00030547"/>
    </source>
</evidence>
<evidence type="ECO:0000256" key="12">
    <source>
        <dbReference type="HAMAP-Rule" id="MF_01014"/>
    </source>
</evidence>
<feature type="active site" description="Proton donor" evidence="12">
    <location>
        <position position="131"/>
    </location>
</feature>
<evidence type="ECO:0000256" key="9">
    <source>
        <dbReference type="ARBA" id="ARBA00023102"/>
    </source>
</evidence>
<evidence type="ECO:0000256" key="8">
    <source>
        <dbReference type="ARBA" id="ARBA00022605"/>
    </source>
</evidence>
<dbReference type="PANTHER" id="PTHR43090">
    <property type="entry name" value="1-(5-PHOSPHORIBOSYL)-5-[(5-PHOSPHORIBOSYLAMINO)METHYLIDENEAMINO] IMIDAZOLE-4-CARBOXAMIDE ISOMERASE"/>
    <property type="match status" value="1"/>
</dbReference>
<evidence type="ECO:0000313" key="15">
    <source>
        <dbReference type="EMBL" id="PRZ16359.1"/>
    </source>
</evidence>
<dbReference type="EMBL" id="PVTZ01000002">
    <property type="protein sequence ID" value="PRZ16359.1"/>
    <property type="molecule type" value="Genomic_DNA"/>
</dbReference>
<dbReference type="Gene3D" id="3.20.20.70">
    <property type="entry name" value="Aldolase class I"/>
    <property type="match status" value="1"/>
</dbReference>
<gene>
    <name evidence="12" type="primary">hisA</name>
    <name evidence="15" type="ORF">CLV36_10267</name>
</gene>
<reference evidence="15 16" key="1">
    <citation type="submission" date="2018-03" db="EMBL/GenBank/DDBJ databases">
        <title>Genomic Encyclopedia of Archaeal and Bacterial Type Strains, Phase II (KMG-II): from individual species to whole genera.</title>
        <authorList>
            <person name="Goeker M."/>
        </authorList>
    </citation>
    <scope>NUCLEOTIDE SEQUENCE [LARGE SCALE GENOMIC DNA]</scope>
    <source>
        <strain evidence="15 16">RHA1</strain>
    </source>
</reference>
<comment type="caution">
    <text evidence="15">The sequence shown here is derived from an EMBL/GenBank/DDBJ whole genome shotgun (WGS) entry which is preliminary data.</text>
</comment>
<dbReference type="InterPro" id="IPR044524">
    <property type="entry name" value="Isoase_HisA-like"/>
</dbReference>
<dbReference type="HAMAP" id="MF_01014">
    <property type="entry name" value="HisA"/>
    <property type="match status" value="1"/>
</dbReference>
<protein>
    <recommendedName>
        <fullName evidence="6 12">1-(5-phosphoribosyl)-5-[(5-phosphoribosylamino)methylideneamino] imidazole-4-carboxamide isomerase</fullName>
        <ecNumber evidence="5 12">5.3.1.16</ecNumber>
    </recommendedName>
    <alternativeName>
        <fullName evidence="11 12">Phosphoribosylformimino-5-aminoimidazole carboxamide ribotide isomerase</fullName>
    </alternativeName>
</protein>
<accession>A0ABX5ETU9</accession>
<comment type="subcellular location">
    <subcellularLocation>
        <location evidence="2 12 14">Cytoplasm</location>
    </subcellularLocation>
</comment>
<evidence type="ECO:0000256" key="3">
    <source>
        <dbReference type="ARBA" id="ARBA00005133"/>
    </source>
</evidence>
<dbReference type="Pfam" id="PF00977">
    <property type="entry name" value="His_biosynth"/>
    <property type="match status" value="1"/>
</dbReference>
<dbReference type="InterPro" id="IPR006062">
    <property type="entry name" value="His_biosynth"/>
</dbReference>
<name>A0ABX5ETU9_9BACL</name>
<evidence type="ECO:0000256" key="4">
    <source>
        <dbReference type="ARBA" id="ARBA00009667"/>
    </source>
</evidence>